<sequence>MKTTGLRSFAALLAGLMVLMSAALPVTADVKIPTLMVDGQLMSPASPLCWDNESILISLEELAAYLNASFQWNEAEGTTWIQKNGRTIFFRPSTGEVRKNGEPVSVPVSPRLINDTFYVPLRFVAENLGVTVVWDNSAYQVQIITGERHTPPERISDETFNAVVAYTDKGNLWLLDGRKRDVLPKQLTESGYAELIGWSANGEWLAYKYASSESTPPYLWVVRADGKTAGQVDTEPIYGDPLWSPKDNKIAYTVMKDSADGYIPASIVRYADIAAEGIKVNTLLEKDFISIPSLAWHPSGESITISFPRTVEQTPTLVQANLTGEQTVLYTLKDEAPVDLEGIYSWAFISLKWSPDGRYLAYHLGVNSASLTADGVETGVLNVKTGQSFNLSGGLNYLQWLAFSPDNTKLAYIAGGGRDAMLNKRLEIVDLISGKITDYSQKGYADTQPIWLSNKTNELLFCRGPEAETLYQSEILPGTLAPGQRIYKLDNDGNAVPVTAGPADTADYFPNPSPSGEEIIFLRLERYDQGSLYLQPINAPEEAVEILRGLRGRPGYYGNYYPDWISVHWFE</sequence>
<dbReference type="RefSeq" id="WP_059031933.1">
    <property type="nucleotide sequence ID" value="NZ_DF977000.1"/>
</dbReference>
<proteinExistence type="predicted"/>
<dbReference type="InterPro" id="IPR011042">
    <property type="entry name" value="6-blade_b-propeller_TolB-like"/>
</dbReference>
<feature type="chain" id="PRO_5006864989" evidence="1">
    <location>
        <begin position="29"/>
        <end position="571"/>
    </location>
</feature>
<dbReference type="InterPro" id="IPR036582">
    <property type="entry name" value="Mao_N_sf"/>
</dbReference>
<dbReference type="SUPFAM" id="SSF82171">
    <property type="entry name" value="DPP6 N-terminal domain-like"/>
    <property type="match status" value="1"/>
</dbReference>
<dbReference type="OrthoDB" id="9774911at2"/>
<protein>
    <submittedName>
        <fullName evidence="3">Copper amine oxidase N-terminal domain-containing protein</fullName>
    </submittedName>
</protein>
<dbReference type="AlphaFoldDB" id="A0A0U9HL29"/>
<evidence type="ECO:0000259" key="2">
    <source>
        <dbReference type="Pfam" id="PF07833"/>
    </source>
</evidence>
<dbReference type="Pfam" id="PF07833">
    <property type="entry name" value="Cu_amine_oxidN1"/>
    <property type="match status" value="1"/>
</dbReference>
<keyword evidence="1" id="KW-0732">Signal</keyword>
<dbReference type="SUPFAM" id="SSF55383">
    <property type="entry name" value="Copper amine oxidase, domain N"/>
    <property type="match status" value="1"/>
</dbReference>
<dbReference type="InterPro" id="IPR012854">
    <property type="entry name" value="Cu_amine_oxidase-like_N"/>
</dbReference>
<feature type="signal peptide" evidence="1">
    <location>
        <begin position="1"/>
        <end position="28"/>
    </location>
</feature>
<dbReference type="EMBL" id="DF977000">
    <property type="protein sequence ID" value="GAQ24783.1"/>
    <property type="molecule type" value="Genomic_DNA"/>
</dbReference>
<gene>
    <name evidence="3" type="ORF">TSYNT_6163</name>
</gene>
<evidence type="ECO:0000256" key="1">
    <source>
        <dbReference type="SAM" id="SignalP"/>
    </source>
</evidence>
<dbReference type="Gene3D" id="2.120.10.30">
    <property type="entry name" value="TolB, C-terminal domain"/>
    <property type="match status" value="2"/>
</dbReference>
<dbReference type="STRING" id="224999.GCA_001485475_00789"/>
<accession>A0A0U9HL29</accession>
<dbReference type="Proteomes" id="UP000062160">
    <property type="component" value="Unassembled WGS sequence"/>
</dbReference>
<evidence type="ECO:0000313" key="4">
    <source>
        <dbReference type="Proteomes" id="UP000062160"/>
    </source>
</evidence>
<evidence type="ECO:0000313" key="3">
    <source>
        <dbReference type="EMBL" id="GAQ24783.1"/>
    </source>
</evidence>
<dbReference type="Gene3D" id="3.30.457.10">
    <property type="entry name" value="Copper amine oxidase-like, N-terminal domain"/>
    <property type="match status" value="1"/>
</dbReference>
<dbReference type="PANTHER" id="PTHR36842:SF1">
    <property type="entry name" value="PROTEIN TOLB"/>
    <property type="match status" value="1"/>
</dbReference>
<feature type="domain" description="Copper amine oxidase-like N-terminal" evidence="2">
    <location>
        <begin position="37"/>
        <end position="143"/>
    </location>
</feature>
<organism evidence="3">
    <name type="scientific">Tepidanaerobacter syntrophicus</name>
    <dbReference type="NCBI Taxonomy" id="224999"/>
    <lineage>
        <taxon>Bacteria</taxon>
        <taxon>Bacillati</taxon>
        <taxon>Bacillota</taxon>
        <taxon>Clostridia</taxon>
        <taxon>Thermosediminibacterales</taxon>
        <taxon>Tepidanaerobacteraceae</taxon>
        <taxon>Tepidanaerobacter</taxon>
    </lineage>
</organism>
<name>A0A0U9HL29_9FIRM</name>
<dbReference type="PANTHER" id="PTHR36842">
    <property type="entry name" value="PROTEIN TOLB HOMOLOG"/>
    <property type="match status" value="1"/>
</dbReference>
<reference evidence="3" key="1">
    <citation type="journal article" date="2016" name="Genome Announc.">
        <title>Draft Genome Sequence of the Syntrophic Lactate-Degrading Bacterium Tepidanaerobacter syntrophicus JLT.</title>
        <authorList>
            <person name="Matsuura N."/>
            <person name="Ohashi A."/>
            <person name="Tourlousse D.M."/>
            <person name="Sekiguchi Y."/>
        </authorList>
    </citation>
    <scope>NUCLEOTIDE SEQUENCE [LARGE SCALE GENOMIC DNA]</scope>
    <source>
        <strain evidence="3">JL</strain>
    </source>
</reference>
<keyword evidence="4" id="KW-1185">Reference proteome</keyword>